<dbReference type="Proteomes" id="UP000464577">
    <property type="component" value="Chromosome"/>
</dbReference>
<accession>A0A6P1W2M4</accession>
<gene>
    <name evidence="1" type="ORF">GJR95_24300</name>
</gene>
<dbReference type="KEGG" id="senf:GJR95_24300"/>
<sequence>MIDIRIEGESVDLFNGTRLTLEGFNPMLDFTKVPGSRVYGFSLPDTPKNRRILGFFNQAQIPYVNRKFYAEKYVNSQLIERGYVMIQDAPAGSYNLYFTQNLGEVFGDLQTALLPDINLGSMVLPATLETNPDLATASAVFPMIENPAMYGNQGVGGFNGIINRFDNGQYDTVGRVPMMPLQWLLNAFGELTGWQFGGSFLQDADIRRLLLYNLYSLDGPGGSVNTITFQNHLPLLTFPGMVMALRQLFNLYIEFDVRRKVASMDLVDDLLKAEVKLDWSAKVAPEHTKVPDLQNRLELSYNIDTNDAFMKPIPAEFDKYTTAETAQTLGGSVTPIRSAFSTLLTNPATGLAMTSQPGISPNNKDNTNPTGPKLLFFNGLVDGKPVATNASGGKALTWSGPGNLVDTYWRQFERFKANTFLIRKAVVWTPADLAQFRFRNKVHIRGVNYMVGSYKAVLGVDANVIPAELELWKI</sequence>
<dbReference type="AlphaFoldDB" id="A0A6P1W2M4"/>
<evidence type="ECO:0000313" key="1">
    <source>
        <dbReference type="EMBL" id="QHV97936.1"/>
    </source>
</evidence>
<organism evidence="1 2">
    <name type="scientific">Spirosoma endbachense</name>
    <dbReference type="NCBI Taxonomy" id="2666025"/>
    <lineage>
        <taxon>Bacteria</taxon>
        <taxon>Pseudomonadati</taxon>
        <taxon>Bacteroidota</taxon>
        <taxon>Cytophagia</taxon>
        <taxon>Cytophagales</taxon>
        <taxon>Cytophagaceae</taxon>
        <taxon>Spirosoma</taxon>
    </lineage>
</organism>
<protein>
    <submittedName>
        <fullName evidence="1">Uncharacterized protein</fullName>
    </submittedName>
</protein>
<dbReference type="RefSeq" id="WP_162388348.1">
    <property type="nucleotide sequence ID" value="NZ_CP045997.1"/>
</dbReference>
<name>A0A6P1W2M4_9BACT</name>
<proteinExistence type="predicted"/>
<keyword evidence="2" id="KW-1185">Reference proteome</keyword>
<reference evidence="1 2" key="1">
    <citation type="submission" date="2019-11" db="EMBL/GenBank/DDBJ databases">
        <title>Spirosoma endbachense sp. nov., isolated from a natural salt meadow.</title>
        <authorList>
            <person name="Rojas J."/>
            <person name="Ambika Manirajan B."/>
            <person name="Ratering S."/>
            <person name="Suarez C."/>
            <person name="Geissler-Plaum R."/>
            <person name="Schnell S."/>
        </authorList>
    </citation>
    <scope>NUCLEOTIDE SEQUENCE [LARGE SCALE GENOMIC DNA]</scope>
    <source>
        <strain evidence="1 2">I-24</strain>
    </source>
</reference>
<evidence type="ECO:0000313" key="2">
    <source>
        <dbReference type="Proteomes" id="UP000464577"/>
    </source>
</evidence>
<dbReference type="EMBL" id="CP045997">
    <property type="protein sequence ID" value="QHV97936.1"/>
    <property type="molecule type" value="Genomic_DNA"/>
</dbReference>